<evidence type="ECO:0000259" key="2">
    <source>
        <dbReference type="SMART" id="SM00893"/>
    </source>
</evidence>
<dbReference type="SMART" id="SM00893">
    <property type="entry name" value="ETF"/>
    <property type="match status" value="1"/>
</dbReference>
<evidence type="ECO:0000256" key="1">
    <source>
        <dbReference type="ARBA" id="ARBA00022982"/>
    </source>
</evidence>
<organism evidence="3 4">
    <name type="scientific">Methylobrevis albus</name>
    <dbReference type="NCBI Taxonomy" id="2793297"/>
    <lineage>
        <taxon>Bacteria</taxon>
        <taxon>Pseudomonadati</taxon>
        <taxon>Pseudomonadota</taxon>
        <taxon>Alphaproteobacteria</taxon>
        <taxon>Hyphomicrobiales</taxon>
        <taxon>Pleomorphomonadaceae</taxon>
        <taxon>Methylobrevis</taxon>
    </lineage>
</organism>
<dbReference type="AlphaFoldDB" id="A0A931HZ17"/>
<dbReference type="InterPro" id="IPR014729">
    <property type="entry name" value="Rossmann-like_a/b/a_fold"/>
</dbReference>
<evidence type="ECO:0000313" key="4">
    <source>
        <dbReference type="Proteomes" id="UP000631694"/>
    </source>
</evidence>
<keyword evidence="1" id="KW-0249">Electron transport</keyword>
<name>A0A931HZ17_9HYPH</name>
<dbReference type="Pfam" id="PF01012">
    <property type="entry name" value="ETF"/>
    <property type="match status" value="1"/>
</dbReference>
<dbReference type="Proteomes" id="UP000631694">
    <property type="component" value="Unassembled WGS sequence"/>
</dbReference>
<dbReference type="RefSeq" id="WP_197310477.1">
    <property type="nucleotide sequence ID" value="NZ_JADZLT010000043.1"/>
</dbReference>
<dbReference type="Gene3D" id="3.40.50.620">
    <property type="entry name" value="HUPs"/>
    <property type="match status" value="1"/>
</dbReference>
<dbReference type="EMBL" id="JADZLT010000043">
    <property type="protein sequence ID" value="MBH0237377.1"/>
    <property type="molecule type" value="Genomic_DNA"/>
</dbReference>
<proteinExistence type="predicted"/>
<protein>
    <submittedName>
        <fullName evidence="3">Electron transfer flavoprotein subunit beta</fullName>
    </submittedName>
</protein>
<keyword evidence="4" id="KW-1185">Reference proteome</keyword>
<comment type="caution">
    <text evidence="3">The sequence shown here is derived from an EMBL/GenBank/DDBJ whole genome shotgun (WGS) entry which is preliminary data.</text>
</comment>
<keyword evidence="1" id="KW-0813">Transport</keyword>
<evidence type="ECO:0000313" key="3">
    <source>
        <dbReference type="EMBL" id="MBH0237377.1"/>
    </source>
</evidence>
<sequence length="254" mass="25509">MKVLVLLSAGRHPASGRAGPVPVELAAVRLGASLGGADLAGLHAGPDADAVADALGHGLARLHLQPLAPDADPLGALEAAVRRLAPDLVLAGNRGQGGEDAGLLPYALAARLGRPIVADAVALASDGDGLVAEQALGRGARRRVELALPAVVTVHPSAPPPLPFAFGRRRSGTIERLPAFAADAPAPAAPFEERPYRKRPKLIAKAAAGASAADRLKAATEAASGGGRVLVAPDPAEAAAEILAHLRAIGVLKR</sequence>
<dbReference type="InterPro" id="IPR014730">
    <property type="entry name" value="ETF_a/b_N"/>
</dbReference>
<accession>A0A931HZ17</accession>
<dbReference type="SUPFAM" id="SSF52402">
    <property type="entry name" value="Adenine nucleotide alpha hydrolases-like"/>
    <property type="match status" value="1"/>
</dbReference>
<gene>
    <name evidence="3" type="ORF">I5731_06050</name>
</gene>
<feature type="domain" description="Electron transfer flavoprotein alpha/beta-subunit N-terminal" evidence="2">
    <location>
        <begin position="3"/>
        <end position="195"/>
    </location>
</feature>
<reference evidence="3" key="1">
    <citation type="submission" date="2020-12" db="EMBL/GenBank/DDBJ databases">
        <title>Methylobrevis albus sp. nov., isolated from fresh water lack sediment.</title>
        <authorList>
            <person name="Zou Q."/>
        </authorList>
    </citation>
    <scope>NUCLEOTIDE SEQUENCE</scope>
    <source>
        <strain evidence="3">L22</strain>
    </source>
</reference>